<evidence type="ECO:0000256" key="4">
    <source>
        <dbReference type="ARBA" id="ARBA00022989"/>
    </source>
</evidence>
<dbReference type="EMBL" id="CAJJDO010000002">
    <property type="protein sequence ID" value="CAD8133404.1"/>
    <property type="molecule type" value="Genomic_DNA"/>
</dbReference>
<feature type="transmembrane region" description="Helical" evidence="6">
    <location>
        <begin position="272"/>
        <end position="292"/>
    </location>
</feature>
<keyword evidence="7" id="KW-0732">Signal</keyword>
<feature type="transmembrane region" description="Helical" evidence="6">
    <location>
        <begin position="72"/>
        <end position="90"/>
    </location>
</feature>
<comment type="subcellular location">
    <subcellularLocation>
        <location evidence="1">Membrane</location>
        <topology evidence="1">Multi-pass membrane protein</topology>
    </subcellularLocation>
</comment>
<dbReference type="Pfam" id="PF03092">
    <property type="entry name" value="BT1"/>
    <property type="match status" value="1"/>
</dbReference>
<sequence>MIFNLLSFIAILQGAIQISDLSYIFYQSNKIQLTLHDFETLKLIMSFPWIIKPIWGFCSDIFPIAKYKRKPYLFIFAMICFLLETFMAISDVDRKTAFVIIFLIQLCIVFCNVIAEAVLVEQSHEVNTSRNVALFFGMRAVGGYLYTYIAFNFPIHRNNFQVLSLFPLLIAILSIFLPEQQMVDEIKMKQLRANLQKFILDPVIYRPLLFIFFFMATPSPATSMFYFYINQLKLNDEFFITLRYTYSFCTIMAVTVYYLFRRYPFGQFLSVSNMLYFFASFLSLLLVTRINIEYNIPDYQFCMWDNILMQTLQEINTLPVLVLGAKMCPKNLEGTVYSLLTGTMNLGNTISKQIGIVLTFYLGITNQNFTHLWLLILICTVGSLLPMPFIGAVNEEEVDQKKKSLAKDEIHIKVE</sequence>
<dbReference type="CDD" id="cd17484">
    <property type="entry name" value="MFS_FBT"/>
    <property type="match status" value="1"/>
</dbReference>
<feature type="transmembrane region" description="Helical" evidence="6">
    <location>
        <begin position="41"/>
        <end position="65"/>
    </location>
</feature>
<evidence type="ECO:0000313" key="8">
    <source>
        <dbReference type="EMBL" id="CAD8133404.1"/>
    </source>
</evidence>
<proteinExistence type="predicted"/>
<evidence type="ECO:0000256" key="5">
    <source>
        <dbReference type="ARBA" id="ARBA00023136"/>
    </source>
</evidence>
<evidence type="ECO:0000256" key="3">
    <source>
        <dbReference type="ARBA" id="ARBA00022692"/>
    </source>
</evidence>
<dbReference type="PANTHER" id="PTHR31585">
    <property type="entry name" value="FOLATE-BIOPTERIN TRANSPORTER 1, CHLOROPLASTIC"/>
    <property type="match status" value="1"/>
</dbReference>
<keyword evidence="2" id="KW-0813">Transport</keyword>
<dbReference type="OrthoDB" id="754047at2759"/>
<evidence type="ECO:0000256" key="6">
    <source>
        <dbReference type="SAM" id="Phobius"/>
    </source>
</evidence>
<keyword evidence="5 6" id="KW-0472">Membrane</keyword>
<feature type="transmembrane region" description="Helical" evidence="6">
    <location>
        <begin position="372"/>
        <end position="393"/>
    </location>
</feature>
<keyword evidence="4 6" id="KW-1133">Transmembrane helix</keyword>
<evidence type="ECO:0000313" key="9">
    <source>
        <dbReference type="Proteomes" id="UP000689195"/>
    </source>
</evidence>
<evidence type="ECO:0000256" key="1">
    <source>
        <dbReference type="ARBA" id="ARBA00004141"/>
    </source>
</evidence>
<feature type="transmembrane region" description="Helical" evidence="6">
    <location>
        <begin position="198"/>
        <end position="218"/>
    </location>
</feature>
<evidence type="ECO:0000256" key="2">
    <source>
        <dbReference type="ARBA" id="ARBA00022448"/>
    </source>
</evidence>
<accession>A0A8S1S3H1</accession>
<feature type="transmembrane region" description="Helical" evidence="6">
    <location>
        <begin position="132"/>
        <end position="153"/>
    </location>
</feature>
<feature type="signal peptide" evidence="7">
    <location>
        <begin position="1"/>
        <end position="17"/>
    </location>
</feature>
<feature type="chain" id="PRO_5035934041" evidence="7">
    <location>
        <begin position="18"/>
        <end position="415"/>
    </location>
</feature>
<dbReference type="PANTHER" id="PTHR31585:SF0">
    <property type="entry name" value="FOLATE-BIOPTERIN TRANSPORTER 1, CHLOROPLASTIC"/>
    <property type="match status" value="1"/>
</dbReference>
<reference evidence="8" key="1">
    <citation type="submission" date="2021-01" db="EMBL/GenBank/DDBJ databases">
        <authorList>
            <consortium name="Genoscope - CEA"/>
            <person name="William W."/>
        </authorList>
    </citation>
    <scope>NUCLEOTIDE SEQUENCE</scope>
</reference>
<dbReference type="Proteomes" id="UP000689195">
    <property type="component" value="Unassembled WGS sequence"/>
</dbReference>
<gene>
    <name evidence="8" type="ORF">PPENT_87.1.T0020386</name>
</gene>
<dbReference type="GO" id="GO:0016020">
    <property type="term" value="C:membrane"/>
    <property type="evidence" value="ECO:0007669"/>
    <property type="project" value="UniProtKB-SubCell"/>
</dbReference>
<feature type="transmembrane region" description="Helical" evidence="6">
    <location>
        <begin position="159"/>
        <end position="177"/>
    </location>
</feature>
<feature type="transmembrane region" description="Helical" evidence="6">
    <location>
        <begin position="96"/>
        <end position="120"/>
    </location>
</feature>
<keyword evidence="9" id="KW-1185">Reference proteome</keyword>
<feature type="transmembrane region" description="Helical" evidence="6">
    <location>
        <begin position="238"/>
        <end position="260"/>
    </location>
</feature>
<protein>
    <submittedName>
        <fullName evidence="8">Uncharacterized protein</fullName>
    </submittedName>
</protein>
<dbReference type="InterPro" id="IPR039309">
    <property type="entry name" value="BT1"/>
</dbReference>
<keyword evidence="3 6" id="KW-0812">Transmembrane</keyword>
<comment type="caution">
    <text evidence="8">The sequence shown here is derived from an EMBL/GenBank/DDBJ whole genome shotgun (WGS) entry which is preliminary data.</text>
</comment>
<evidence type="ECO:0000256" key="7">
    <source>
        <dbReference type="SAM" id="SignalP"/>
    </source>
</evidence>
<organism evidence="8 9">
    <name type="scientific">Paramecium pentaurelia</name>
    <dbReference type="NCBI Taxonomy" id="43138"/>
    <lineage>
        <taxon>Eukaryota</taxon>
        <taxon>Sar</taxon>
        <taxon>Alveolata</taxon>
        <taxon>Ciliophora</taxon>
        <taxon>Intramacronucleata</taxon>
        <taxon>Oligohymenophorea</taxon>
        <taxon>Peniculida</taxon>
        <taxon>Parameciidae</taxon>
        <taxon>Paramecium</taxon>
    </lineage>
</organism>
<dbReference type="AlphaFoldDB" id="A0A8S1S3H1"/>
<name>A0A8S1S3H1_9CILI</name>